<accession>A0A0S3IYZ8</accession>
<proteinExistence type="predicted"/>
<gene>
    <name evidence="1" type="ORF">AGNV_027</name>
</gene>
<reference evidence="1" key="1">
    <citation type="journal article" date="2015" name="Genome Biol. Evol.">
        <title>The Pangenome of the Anticarsia gemmatalis Multiple Nucleopolyhedrovirus (AgMNPV).</title>
        <authorList>
            <person name="Brito A.F."/>
            <person name="Braconi C.T."/>
            <person name="Weidmann M."/>
            <person name="Dilcher M."/>
            <person name="Alves J.M."/>
            <person name="Gruber A."/>
            <person name="Zanotto P.M."/>
        </authorList>
    </citation>
    <scope>NUCLEOTIDE SEQUENCE</scope>
    <source>
        <strain evidence="1">AgMNPV-33</strain>
    </source>
</reference>
<dbReference type="EMBL" id="KR815462">
    <property type="protein sequence ID" value="ALR70934.1"/>
    <property type="molecule type" value="Genomic_DNA"/>
</dbReference>
<name>A0A0S3IYZ8_9ABAC</name>
<sequence>MYFKNDLIVIFILRYKNARVELFNQSIAVPHKINTQNENAHSHCVLRRR</sequence>
<protein>
    <submittedName>
        <fullName evidence="1">Uncharacterized protein</fullName>
    </submittedName>
</protein>
<evidence type="ECO:0000313" key="1">
    <source>
        <dbReference type="EMBL" id="ALR70934.1"/>
    </source>
</evidence>
<organism evidence="1">
    <name type="scientific">Anticarsia gemmatalis multiple nucleopolyhedrovirus</name>
    <dbReference type="NCBI Taxonomy" id="268591"/>
    <lineage>
        <taxon>Viruses</taxon>
        <taxon>Viruses incertae sedis</taxon>
        <taxon>Naldaviricetes</taxon>
        <taxon>Lefavirales</taxon>
        <taxon>Baculoviridae</taxon>
        <taxon>Alphabaculovirus</taxon>
        <taxon>Alphabaculovirus angemmatalis</taxon>
    </lineage>
</organism>